<dbReference type="Gene3D" id="2.30.30.40">
    <property type="entry name" value="SH3 Domains"/>
    <property type="match status" value="1"/>
</dbReference>
<dbReference type="PROSITE" id="PS51781">
    <property type="entry name" value="SH3B"/>
    <property type="match status" value="1"/>
</dbReference>
<comment type="caution">
    <text evidence="10">The sequence shown here is derived from an EMBL/GenBank/DDBJ whole genome shotgun (WGS) entry which is preliminary data.</text>
</comment>
<dbReference type="AlphaFoldDB" id="A0A7X1G2Z6"/>
<organism evidence="10 11">
    <name type="scientific">Pseudomonas baltica</name>
    <dbReference type="NCBI Taxonomy" id="2762576"/>
    <lineage>
        <taxon>Bacteria</taxon>
        <taxon>Pseudomonadati</taxon>
        <taxon>Pseudomonadota</taxon>
        <taxon>Gammaproteobacteria</taxon>
        <taxon>Pseudomonadales</taxon>
        <taxon>Pseudomonadaceae</taxon>
        <taxon>Pseudomonas</taxon>
    </lineage>
</organism>
<evidence type="ECO:0000256" key="8">
    <source>
        <dbReference type="SAM" id="SignalP"/>
    </source>
</evidence>
<dbReference type="InterPro" id="IPR016476">
    <property type="entry name" value="SH3_dom_pro"/>
</dbReference>
<evidence type="ECO:0000313" key="10">
    <source>
        <dbReference type="EMBL" id="MBC2677440.1"/>
    </source>
</evidence>
<evidence type="ECO:0000256" key="7">
    <source>
        <dbReference type="SAM" id="Phobius"/>
    </source>
</evidence>
<keyword evidence="11" id="KW-1185">Reference proteome</keyword>
<evidence type="ECO:0000256" key="2">
    <source>
        <dbReference type="ARBA" id="ARBA00022692"/>
    </source>
</evidence>
<evidence type="ECO:0000259" key="9">
    <source>
        <dbReference type="PROSITE" id="PS51781"/>
    </source>
</evidence>
<dbReference type="Pfam" id="PF08239">
    <property type="entry name" value="SH3_3"/>
    <property type="match status" value="1"/>
</dbReference>
<evidence type="ECO:0000313" key="11">
    <source>
        <dbReference type="Proteomes" id="UP000546173"/>
    </source>
</evidence>
<evidence type="ECO:0000256" key="1">
    <source>
        <dbReference type="ARBA" id="ARBA00004167"/>
    </source>
</evidence>
<evidence type="ECO:0000256" key="6">
    <source>
        <dbReference type="SAM" id="Coils"/>
    </source>
</evidence>
<keyword evidence="4 7" id="KW-1133">Transmembrane helix</keyword>
<name>A0A7X1G2Z6_9PSED</name>
<protein>
    <submittedName>
        <fullName evidence="10">SH3 domain-containing protein</fullName>
    </submittedName>
</protein>
<feature type="transmembrane region" description="Helical" evidence="7">
    <location>
        <begin position="187"/>
        <end position="208"/>
    </location>
</feature>
<dbReference type="PIRSF" id="PIRSF006158">
    <property type="entry name" value="UCP006158_SH3"/>
    <property type="match status" value="1"/>
</dbReference>
<feature type="coiled-coil region" evidence="6">
    <location>
        <begin position="134"/>
        <end position="175"/>
    </location>
</feature>
<feature type="domain" description="SH3b" evidence="9">
    <location>
        <begin position="39"/>
        <end position="103"/>
    </location>
</feature>
<proteinExistence type="predicted"/>
<dbReference type="NCBIfam" id="TIGR04211">
    <property type="entry name" value="SH3_and_anchor"/>
    <property type="match status" value="1"/>
</dbReference>
<keyword evidence="5 7" id="KW-0472">Membrane</keyword>
<keyword evidence="6" id="KW-0175">Coiled coil</keyword>
<dbReference type="Proteomes" id="UP000546173">
    <property type="component" value="Unassembled WGS sequence"/>
</dbReference>
<dbReference type="InterPro" id="IPR003646">
    <property type="entry name" value="SH3-like_bac-type"/>
</dbReference>
<keyword evidence="3 8" id="KW-0732">Signal</keyword>
<keyword evidence="2 7" id="KW-0812">Transmembrane</keyword>
<accession>A0A7X1G2Z6</accession>
<feature type="chain" id="PRO_5030753596" evidence="8">
    <location>
        <begin position="35"/>
        <end position="219"/>
    </location>
</feature>
<feature type="signal peptide" evidence="8">
    <location>
        <begin position="1"/>
        <end position="34"/>
    </location>
</feature>
<evidence type="ECO:0000256" key="3">
    <source>
        <dbReference type="ARBA" id="ARBA00022729"/>
    </source>
</evidence>
<evidence type="ECO:0000256" key="5">
    <source>
        <dbReference type="ARBA" id="ARBA00023136"/>
    </source>
</evidence>
<dbReference type="SMART" id="SM00287">
    <property type="entry name" value="SH3b"/>
    <property type="match status" value="1"/>
</dbReference>
<gene>
    <name evidence="10" type="ORF">H7993_03465</name>
</gene>
<reference evidence="10 11" key="1">
    <citation type="submission" date="2020-08" db="EMBL/GenBank/DDBJ databases">
        <title>Pseudomonas sp. nov.</title>
        <authorList>
            <person name="Gieschler S."/>
            <person name="Fiedler G."/>
            <person name="Brinks E."/>
            <person name="Boehnlein C."/>
            <person name="Franz C.M.A.P."/>
            <person name="Kabisch J."/>
        </authorList>
    </citation>
    <scope>NUCLEOTIDE SEQUENCE [LARGE SCALE GENOMIC DNA]</scope>
    <source>
        <strain evidence="10 11">MBT-2</strain>
    </source>
</reference>
<dbReference type="EMBL" id="JACMYH010000001">
    <property type="protein sequence ID" value="MBC2677440.1"/>
    <property type="molecule type" value="Genomic_DNA"/>
</dbReference>
<sequence length="219" mass="23840">MPSSQRLSTVFSRTRLVATGLFTGLLFTVGPAHGEEAPDTSRWVSDNLSTFVRSGPTDGYRIVGSLKSGQKVELLSTQGDYSQVRGEGGSSVWIPSSDLQPTPGPAEHVPLLTQQVADLSGKLQSIDDSWKNRVQGMQETLDARKKLIDELEARSKALNAELSDAQSELRSTQAKLGDENKHVMMSYMVYGGSIAGAGLLAGLILPMMTRGRKRNDRWF</sequence>
<evidence type="ECO:0000256" key="4">
    <source>
        <dbReference type="ARBA" id="ARBA00022989"/>
    </source>
</evidence>
<dbReference type="RefSeq" id="WP_122476930.1">
    <property type="nucleotide sequence ID" value="NZ_JACMYH010000001.1"/>
</dbReference>
<dbReference type="GO" id="GO:0016020">
    <property type="term" value="C:membrane"/>
    <property type="evidence" value="ECO:0007669"/>
    <property type="project" value="UniProtKB-SubCell"/>
</dbReference>
<comment type="subcellular location">
    <subcellularLocation>
        <location evidence="1">Membrane</location>
        <topology evidence="1">Single-pass membrane protein</topology>
    </subcellularLocation>
</comment>